<feature type="transmembrane region" description="Helical" evidence="2">
    <location>
        <begin position="5"/>
        <end position="26"/>
    </location>
</feature>
<evidence type="ECO:0000313" key="4">
    <source>
        <dbReference type="EMBL" id="MDK9580290.1"/>
    </source>
</evidence>
<dbReference type="SUPFAM" id="SSF46565">
    <property type="entry name" value="Chaperone J-domain"/>
    <property type="match status" value="1"/>
</dbReference>
<dbReference type="PANTHER" id="PTHR43096">
    <property type="entry name" value="DNAJ HOMOLOG 1, MITOCHONDRIAL-RELATED"/>
    <property type="match status" value="1"/>
</dbReference>
<keyword evidence="2" id="KW-0812">Transmembrane</keyword>
<keyword evidence="2" id="KW-1133">Transmembrane helix</keyword>
<dbReference type="InterPro" id="IPR036869">
    <property type="entry name" value="J_dom_sf"/>
</dbReference>
<dbReference type="InterPro" id="IPR001623">
    <property type="entry name" value="DnaJ_domain"/>
</dbReference>
<dbReference type="RefSeq" id="WP_285152661.1">
    <property type="nucleotide sequence ID" value="NZ_JASSPP010000002.1"/>
</dbReference>
<keyword evidence="1" id="KW-0143">Chaperone</keyword>
<proteinExistence type="predicted"/>
<evidence type="ECO:0000256" key="2">
    <source>
        <dbReference type="SAM" id="Phobius"/>
    </source>
</evidence>
<gene>
    <name evidence="4" type="ORF">QQA45_01990</name>
</gene>
<keyword evidence="2" id="KW-0472">Membrane</keyword>
<sequence length="148" mass="18168">MSFFLIIPFILLILFMVLISIIPYWVYFLLAIFSVISTGKIFNIWTIIYFIIGVWLYSRRNMYHRTFYYRTNYNFDDNFSFNTVNKTENEYEKACEYFGFSPDTPYEQKKKIYREFAKKYHPDINKDPGAEEKFKEINNYWDIIEKYA</sequence>
<dbReference type="PRINTS" id="PR00625">
    <property type="entry name" value="JDOMAIN"/>
</dbReference>
<evidence type="ECO:0000313" key="5">
    <source>
        <dbReference type="Proteomes" id="UP001225134"/>
    </source>
</evidence>
<protein>
    <submittedName>
        <fullName evidence="4">DnaJ domain-containing protein</fullName>
    </submittedName>
</protein>
<keyword evidence="5" id="KW-1185">Reference proteome</keyword>
<dbReference type="EMBL" id="JASSPP010000002">
    <property type="protein sequence ID" value="MDK9580290.1"/>
    <property type="molecule type" value="Genomic_DNA"/>
</dbReference>
<organism evidence="4 5">
    <name type="scientific">Sneathia sanguinegens</name>
    <dbReference type="NCBI Taxonomy" id="40543"/>
    <lineage>
        <taxon>Bacteria</taxon>
        <taxon>Fusobacteriati</taxon>
        <taxon>Fusobacteriota</taxon>
        <taxon>Fusobacteriia</taxon>
        <taxon>Fusobacteriales</taxon>
        <taxon>Leptotrichiaceae</taxon>
        <taxon>Sneathia</taxon>
    </lineage>
</organism>
<feature type="domain" description="J" evidence="3">
    <location>
        <begin position="93"/>
        <end position="148"/>
    </location>
</feature>
<name>A0ABT7HKY6_9FUSO</name>
<dbReference type="CDD" id="cd06257">
    <property type="entry name" value="DnaJ"/>
    <property type="match status" value="1"/>
</dbReference>
<feature type="transmembrane region" description="Helical" evidence="2">
    <location>
        <begin position="32"/>
        <end position="57"/>
    </location>
</feature>
<dbReference type="PANTHER" id="PTHR43096:SF52">
    <property type="entry name" value="DNAJ HOMOLOG 1, MITOCHONDRIAL-RELATED"/>
    <property type="match status" value="1"/>
</dbReference>
<evidence type="ECO:0000256" key="1">
    <source>
        <dbReference type="ARBA" id="ARBA00023186"/>
    </source>
</evidence>
<dbReference type="Gene3D" id="1.10.287.110">
    <property type="entry name" value="DnaJ domain"/>
    <property type="match status" value="1"/>
</dbReference>
<dbReference type="PROSITE" id="PS50076">
    <property type="entry name" value="DNAJ_2"/>
    <property type="match status" value="1"/>
</dbReference>
<comment type="caution">
    <text evidence="4">The sequence shown here is derived from an EMBL/GenBank/DDBJ whole genome shotgun (WGS) entry which is preliminary data.</text>
</comment>
<dbReference type="Pfam" id="PF00226">
    <property type="entry name" value="DnaJ"/>
    <property type="match status" value="1"/>
</dbReference>
<dbReference type="SMART" id="SM00271">
    <property type="entry name" value="DnaJ"/>
    <property type="match status" value="1"/>
</dbReference>
<evidence type="ECO:0000259" key="3">
    <source>
        <dbReference type="PROSITE" id="PS50076"/>
    </source>
</evidence>
<reference evidence="4 5" key="1">
    <citation type="submission" date="2023-06" db="EMBL/GenBank/DDBJ databases">
        <title>Antibody response to the Sneathia vaginalis cytopathogenic toxin A during pregnancy.</title>
        <authorList>
            <person name="Mccoy Z.T."/>
            <person name="Serrano M.G."/>
            <person name="Spaine K."/>
            <person name="Edwards D.J."/>
            <person name="Buck G.A."/>
            <person name="Jefferson K."/>
        </authorList>
    </citation>
    <scope>NUCLEOTIDE SEQUENCE [LARGE SCALE GENOMIC DNA]</scope>
    <source>
        <strain evidence="4 5">CCUG 42621</strain>
    </source>
</reference>
<dbReference type="Proteomes" id="UP001225134">
    <property type="component" value="Unassembled WGS sequence"/>
</dbReference>
<accession>A0ABT7HKY6</accession>